<feature type="region of interest" description="Disordered" evidence="11">
    <location>
        <begin position="414"/>
        <end position="437"/>
    </location>
</feature>
<evidence type="ECO:0000256" key="11">
    <source>
        <dbReference type="SAM" id="MobiDB-lite"/>
    </source>
</evidence>
<dbReference type="InterPro" id="IPR007197">
    <property type="entry name" value="rSAM"/>
</dbReference>
<evidence type="ECO:0000313" key="14">
    <source>
        <dbReference type="Proteomes" id="UP000474967"/>
    </source>
</evidence>
<dbReference type="RefSeq" id="WP_163288110.1">
    <property type="nucleotide sequence ID" value="NZ_JAAGWY010000001.1"/>
</dbReference>
<dbReference type="SMART" id="SM00729">
    <property type="entry name" value="Elp3"/>
    <property type="match status" value="1"/>
</dbReference>
<dbReference type="InterPro" id="IPR058240">
    <property type="entry name" value="rSAM_sf"/>
</dbReference>
<gene>
    <name evidence="13" type="primary">cofG</name>
    <name evidence="13" type="ORF">G3T36_04065</name>
</gene>
<dbReference type="EC" id="4.3.1.32" evidence="3"/>
<keyword evidence="8" id="KW-0411">Iron-sulfur</keyword>
<dbReference type="PANTHER" id="PTHR43076:SF1">
    <property type="entry name" value="LIPOYL SYNTHASE 2"/>
    <property type="match status" value="1"/>
</dbReference>
<evidence type="ECO:0000256" key="1">
    <source>
        <dbReference type="ARBA" id="ARBA00001966"/>
    </source>
</evidence>
<dbReference type="NCBIfam" id="TIGR03550">
    <property type="entry name" value="F420_cofG"/>
    <property type="match status" value="1"/>
</dbReference>
<dbReference type="InterPro" id="IPR019939">
    <property type="entry name" value="CofG_family"/>
</dbReference>
<evidence type="ECO:0000256" key="7">
    <source>
        <dbReference type="ARBA" id="ARBA00023004"/>
    </source>
</evidence>
<protein>
    <recommendedName>
        <fullName evidence="3">7,8-didemethyl-8-hydroxy-5-deazariboflavin synthase</fullName>
        <ecNumber evidence="3">4.3.1.32</ecNumber>
    </recommendedName>
</protein>
<dbReference type="SUPFAM" id="SSF102114">
    <property type="entry name" value="Radical SAM enzymes"/>
    <property type="match status" value="2"/>
</dbReference>
<keyword evidence="4" id="KW-0004">4Fe-4S</keyword>
<comment type="caution">
    <text evidence="13">The sequence shown here is derived from an EMBL/GenBank/DDBJ whole genome shotgun (WGS) entry which is preliminary data.</text>
</comment>
<reference evidence="13 14" key="1">
    <citation type="journal article" date="2014" name="J. Microbiol.">
        <title>Diaminobutyricibacter tongyongensis gen. nov., sp. nov. and Homoserinibacter gongjuensis gen. nov., sp. nov. belong to the family Microbacteriaceae.</title>
        <authorList>
            <person name="Kim S.J."/>
            <person name="Ahn J.H."/>
            <person name="Weon H.Y."/>
            <person name="Hamada M."/>
            <person name="Suzuki K."/>
            <person name="Kwon S.W."/>
        </authorList>
    </citation>
    <scope>NUCLEOTIDE SEQUENCE [LARGE SCALE GENOMIC DNA]</scope>
    <source>
        <strain evidence="13 14">NBRC 108724</strain>
    </source>
</reference>
<dbReference type="Proteomes" id="UP000474967">
    <property type="component" value="Unassembled WGS sequence"/>
</dbReference>
<dbReference type="GO" id="GO:0016765">
    <property type="term" value="F:transferase activity, transferring alkyl or aryl (other than methyl) groups"/>
    <property type="evidence" value="ECO:0007669"/>
    <property type="project" value="InterPro"/>
</dbReference>
<evidence type="ECO:0000259" key="12">
    <source>
        <dbReference type="PROSITE" id="PS51918"/>
    </source>
</evidence>
<dbReference type="SFLD" id="SFLDS00029">
    <property type="entry name" value="Radical_SAM"/>
    <property type="match status" value="1"/>
</dbReference>
<comment type="catalytic activity">
    <reaction evidence="10">
        <text>5-amino-5-(4-hydroxybenzyl)-6-(D-ribitylimino)-5,6-dihydrouracil + S-adenosyl-L-methionine = 7,8-didemethyl-8-hydroxy-5-deazariboflavin + 5'-deoxyadenosine + L-methionine + NH4(+) + H(+)</text>
        <dbReference type="Rhea" id="RHEA:55204"/>
        <dbReference type="ChEBI" id="CHEBI:15378"/>
        <dbReference type="ChEBI" id="CHEBI:17319"/>
        <dbReference type="ChEBI" id="CHEBI:28938"/>
        <dbReference type="ChEBI" id="CHEBI:57844"/>
        <dbReference type="ChEBI" id="CHEBI:59789"/>
        <dbReference type="ChEBI" id="CHEBI:59904"/>
        <dbReference type="ChEBI" id="CHEBI:85936"/>
        <dbReference type="EC" id="4.3.1.32"/>
    </reaction>
</comment>
<dbReference type="Pfam" id="PF04055">
    <property type="entry name" value="Radical_SAM"/>
    <property type="match status" value="2"/>
</dbReference>
<dbReference type="GO" id="GO:0046872">
    <property type="term" value="F:metal ion binding"/>
    <property type="evidence" value="ECO:0007669"/>
    <property type="project" value="UniProtKB-KW"/>
</dbReference>
<dbReference type="InterPro" id="IPR013785">
    <property type="entry name" value="Aldolase_TIM"/>
</dbReference>
<dbReference type="InterPro" id="IPR045567">
    <property type="entry name" value="CofH/MnqC-like_C"/>
</dbReference>
<evidence type="ECO:0000256" key="5">
    <source>
        <dbReference type="ARBA" id="ARBA00022691"/>
    </source>
</evidence>
<dbReference type="SFLD" id="SFLDG01064">
    <property type="entry name" value="F420__menaquinone_cofactor_bio"/>
    <property type="match status" value="1"/>
</dbReference>
<sequence length="812" mass="88247">MDGGTLAGDLQTAIDRALGGERLTVDEAETLVCATGADLEHLLDASARLRDEGLARAGRPGVITFSKKVFLPITTLCRDRCHYCIFVDTPGKLATKGKPLYMSPEQILDVARLGASMGCKEALFTLGDRPEDRWPDARAWLDEHGYESTLHYVREMAQLVLDETGLLPHLNPGVMTAEELAWLRPVAPSMGMMLETTSHRLWAEKGEVHFGSPDKNPAVRLRVLEDAGRARVPLTTGLLVGIGETVRERAESLVALRDIHDRFGHLQEIIVQNFRSKPATAMQNDDDLGVLEYAATVAAARLVMGADARIQVPPNLSDASELGLLLRAGADDWGGVSPLTADHVNPERPWPQIVELAELTRREGFRLTERLTVHPPYIRDADQWIDAAVRPRVDALVDLSTMLADEGARAIPRRAPDDLLSAPADDGAQPALQSTRSDWPARGRTVAVHTSPVRAALSRAASSPAALTDREYADLMGAESDDLDALAGLANDLRRYTVGEAISFVVNRNVTSTNLTSTDLPWTDRGDAPDRSALTFETLAELVDDAWVLGATELCVQGLITEALPADSYLQLARVVKATRPQLHVHAFRPADIADGAARLGLDDTDYLAALREAGVDTVPGTGVKILDDAVRLRVAPGDLPVDRWIAIITAAHRAGFRSTSVMVYGNGESAADRVGHLRRLIELQRSTGGFTEFVPMPAIGLRAGPAGRESDEHRRVHAVARLMLHGHIDHIQAPWTRLGFAEAALMLQSGADDLGGTLFDGRVLPEAGVEYGHELLPADVDRIAHALSRPVRQRTTTYGDPTDERKRAVRR</sequence>
<evidence type="ECO:0000313" key="13">
    <source>
        <dbReference type="EMBL" id="NEN05040.1"/>
    </source>
</evidence>
<dbReference type="NCBIfam" id="NF004884">
    <property type="entry name" value="PRK06245.1"/>
    <property type="match status" value="1"/>
</dbReference>
<feature type="domain" description="Radical SAM core" evidence="12">
    <location>
        <begin position="502"/>
        <end position="735"/>
    </location>
</feature>
<evidence type="ECO:0000256" key="6">
    <source>
        <dbReference type="ARBA" id="ARBA00022723"/>
    </source>
</evidence>
<dbReference type="GO" id="GO:0044689">
    <property type="term" value="F:7,8-didemethyl-8-hydroxy-5-deazariboflavin synthase activity"/>
    <property type="evidence" value="ECO:0007669"/>
    <property type="project" value="UniProtKB-EC"/>
</dbReference>
<evidence type="ECO:0000256" key="3">
    <source>
        <dbReference type="ARBA" id="ARBA00012126"/>
    </source>
</evidence>
<dbReference type="UniPathway" id="UPA00072"/>
<dbReference type="HAMAP" id="MF_01611">
    <property type="entry name" value="FO_synth_sub1"/>
    <property type="match status" value="1"/>
</dbReference>
<keyword evidence="9" id="KW-0456">Lyase</keyword>
<proteinExistence type="inferred from homology"/>
<dbReference type="CDD" id="cd01335">
    <property type="entry name" value="Radical_SAM"/>
    <property type="match status" value="1"/>
</dbReference>
<dbReference type="InterPro" id="IPR034405">
    <property type="entry name" value="F420"/>
</dbReference>
<feature type="compositionally biased region" description="Low complexity" evidence="11">
    <location>
        <begin position="418"/>
        <end position="428"/>
    </location>
</feature>
<comment type="pathway">
    <text evidence="2">Cofactor biosynthesis; coenzyme F0 biosynthesis.</text>
</comment>
<keyword evidence="5" id="KW-0949">S-adenosyl-L-methionine</keyword>
<name>A0A6L9XUG6_9MICO</name>
<evidence type="ECO:0000256" key="2">
    <source>
        <dbReference type="ARBA" id="ARBA00004712"/>
    </source>
</evidence>
<dbReference type="AlphaFoldDB" id="A0A6L9XUG6"/>
<keyword evidence="14" id="KW-1185">Reference proteome</keyword>
<dbReference type="SFLD" id="SFLDF00294">
    <property type="entry name" value="7_8-didemethyl-8-hydroxy-5-dea"/>
    <property type="match status" value="1"/>
</dbReference>
<evidence type="ECO:0000256" key="8">
    <source>
        <dbReference type="ARBA" id="ARBA00023014"/>
    </source>
</evidence>
<keyword evidence="7" id="KW-0408">Iron</keyword>
<evidence type="ECO:0000256" key="10">
    <source>
        <dbReference type="ARBA" id="ARBA00048974"/>
    </source>
</evidence>
<dbReference type="PROSITE" id="PS51918">
    <property type="entry name" value="RADICAL_SAM"/>
    <property type="match status" value="2"/>
</dbReference>
<dbReference type="InterPro" id="IPR006638">
    <property type="entry name" value="Elp3/MiaA/NifB-like_rSAM"/>
</dbReference>
<dbReference type="SFLD" id="SFLDG01388">
    <property type="entry name" value="7_8-didemethyl-8-hydroxy-5-dea"/>
    <property type="match status" value="1"/>
</dbReference>
<feature type="compositionally biased region" description="Basic and acidic residues" evidence="11">
    <location>
        <begin position="803"/>
        <end position="812"/>
    </location>
</feature>
<dbReference type="Pfam" id="PF19288">
    <property type="entry name" value="CofH_C"/>
    <property type="match status" value="1"/>
</dbReference>
<dbReference type="PANTHER" id="PTHR43076">
    <property type="entry name" value="FO SYNTHASE (COFH)"/>
    <property type="match status" value="1"/>
</dbReference>
<dbReference type="GO" id="GO:0051539">
    <property type="term" value="F:4 iron, 4 sulfur cluster binding"/>
    <property type="evidence" value="ECO:0007669"/>
    <property type="project" value="UniProtKB-KW"/>
</dbReference>
<dbReference type="EMBL" id="JAAGWY010000001">
    <property type="protein sequence ID" value="NEN05040.1"/>
    <property type="molecule type" value="Genomic_DNA"/>
</dbReference>
<feature type="region of interest" description="Disordered" evidence="11">
    <location>
        <begin position="792"/>
        <end position="812"/>
    </location>
</feature>
<dbReference type="Gene3D" id="3.20.20.70">
    <property type="entry name" value="Aldolase class I"/>
    <property type="match status" value="2"/>
</dbReference>
<accession>A0A6L9XUG6</accession>
<organism evidence="13 14">
    <name type="scientific">Leifsonia tongyongensis</name>
    <dbReference type="NCBI Taxonomy" id="1268043"/>
    <lineage>
        <taxon>Bacteria</taxon>
        <taxon>Bacillati</taxon>
        <taxon>Actinomycetota</taxon>
        <taxon>Actinomycetes</taxon>
        <taxon>Micrococcales</taxon>
        <taxon>Microbacteriaceae</taxon>
        <taxon>Leifsonia</taxon>
    </lineage>
</organism>
<evidence type="ECO:0000256" key="9">
    <source>
        <dbReference type="ARBA" id="ARBA00023239"/>
    </source>
</evidence>
<evidence type="ECO:0000256" key="4">
    <source>
        <dbReference type="ARBA" id="ARBA00022485"/>
    </source>
</evidence>
<keyword evidence="6" id="KW-0479">Metal-binding</keyword>
<comment type="cofactor">
    <cofactor evidence="1">
        <name>[4Fe-4S] cluster</name>
        <dbReference type="ChEBI" id="CHEBI:49883"/>
    </cofactor>
</comment>
<feature type="domain" description="Radical SAM core" evidence="12">
    <location>
        <begin position="63"/>
        <end position="313"/>
    </location>
</feature>